<dbReference type="eggNOG" id="ENOG5032X4W">
    <property type="taxonomic scope" value="Bacteria"/>
</dbReference>
<dbReference type="EMBL" id="JQHL01000003">
    <property type="protein sequence ID" value="KFX20302.1"/>
    <property type="molecule type" value="Genomic_DNA"/>
</dbReference>
<organism evidence="1 4">
    <name type="scientific">Pectobacterium betavasculorum</name>
    <dbReference type="NCBI Taxonomy" id="55207"/>
    <lineage>
        <taxon>Bacteria</taxon>
        <taxon>Pseudomonadati</taxon>
        <taxon>Pseudomonadota</taxon>
        <taxon>Gammaproteobacteria</taxon>
        <taxon>Enterobacterales</taxon>
        <taxon>Pectobacteriaceae</taxon>
        <taxon>Pectobacterium</taxon>
    </lineage>
</organism>
<dbReference type="AlphaFoldDB" id="A0A093RZZ6"/>
<evidence type="ECO:0000313" key="1">
    <source>
        <dbReference type="EMBL" id="KFX06124.1"/>
    </source>
</evidence>
<evidence type="ECO:0000313" key="2">
    <source>
        <dbReference type="EMBL" id="KFX20302.1"/>
    </source>
</evidence>
<reference evidence="3 4" key="1">
    <citation type="submission" date="2014-08" db="EMBL/GenBank/DDBJ databases">
        <title>Genome sequences of NCPPB Pectobacterium isolates.</title>
        <authorList>
            <person name="Glover R.H."/>
            <person name="Sapp M."/>
            <person name="Elphinstone J."/>
        </authorList>
    </citation>
    <scope>NUCLEOTIDE SEQUENCE [LARGE SCALE GENOMIC DNA]</scope>
    <source>
        <strain evidence="2 3">NCPPB 2793</strain>
        <strain evidence="1 4">NCPPB 2795</strain>
    </source>
</reference>
<dbReference type="Proteomes" id="UP000032874">
    <property type="component" value="Unassembled WGS sequence"/>
</dbReference>
<evidence type="ECO:0000313" key="4">
    <source>
        <dbReference type="Proteomes" id="UP000032874"/>
    </source>
</evidence>
<dbReference type="EMBL" id="JQHM01000002">
    <property type="protein sequence ID" value="KFX06124.1"/>
    <property type="molecule type" value="Genomic_DNA"/>
</dbReference>
<sequence length="158" mass="18424">MNRVLPFILEAQQGHLQCWAAIAISLGRFYQRQFVPTQQEFARQVLGANCDQVCSPLQAMRHMHLEYQEQEGILPLIQLKSHLQSGHPLLVAMRYFIGWHLVVIYGVDEEDNVWLADPLYGLTCLPYEQLQQSYLQHYQWSHSYLFVRHIELLTGKSG</sequence>
<evidence type="ECO:0008006" key="5">
    <source>
        <dbReference type="Google" id="ProtNLM"/>
    </source>
</evidence>
<protein>
    <recommendedName>
        <fullName evidence="5">Peptidase C39 domain-containing protein</fullName>
    </recommendedName>
</protein>
<dbReference type="Proteomes" id="UP000032869">
    <property type="component" value="Unassembled WGS sequence"/>
</dbReference>
<keyword evidence="3" id="KW-1185">Reference proteome</keyword>
<comment type="caution">
    <text evidence="1">The sequence shown here is derived from an EMBL/GenBank/DDBJ whole genome shotgun (WGS) entry which is preliminary data.</text>
</comment>
<proteinExistence type="predicted"/>
<evidence type="ECO:0000313" key="3">
    <source>
        <dbReference type="Proteomes" id="UP000032869"/>
    </source>
</evidence>
<name>A0A093RZZ6_9GAMM</name>
<dbReference type="RefSeq" id="WP_039303208.1">
    <property type="nucleotide sequence ID" value="NZ_JAODTE010000006.1"/>
</dbReference>
<dbReference type="OrthoDB" id="5148996at2"/>
<dbReference type="InterPro" id="IPR022118">
    <property type="entry name" value="Peptidase_C70_AvrRpt2"/>
</dbReference>
<accession>A0A093RZZ6</accession>
<gene>
    <name evidence="2" type="ORF">JV35_09340</name>
    <name evidence="1" type="ORF">KP22_09745</name>
</gene>
<dbReference type="Gene3D" id="3.90.70.10">
    <property type="entry name" value="Cysteine proteinases"/>
    <property type="match status" value="1"/>
</dbReference>
<dbReference type="Pfam" id="PF12385">
    <property type="entry name" value="Peptidase_C70"/>
    <property type="match status" value="1"/>
</dbReference>
<dbReference type="STRING" id="55207.KP22_09745"/>